<feature type="compositionally biased region" description="Basic and acidic residues" evidence="2">
    <location>
        <begin position="212"/>
        <end position="235"/>
    </location>
</feature>
<keyword evidence="1" id="KW-0175">Coiled coil</keyword>
<evidence type="ECO:0000256" key="3">
    <source>
        <dbReference type="SAM" id="Phobius"/>
    </source>
</evidence>
<feature type="transmembrane region" description="Helical" evidence="3">
    <location>
        <begin position="20"/>
        <end position="36"/>
    </location>
</feature>
<keyword evidence="3" id="KW-0472">Membrane</keyword>
<gene>
    <name evidence="4" type="ORF">AK812_SmicGene5106</name>
</gene>
<organism evidence="4 5">
    <name type="scientific">Symbiodinium microadriaticum</name>
    <name type="common">Dinoflagellate</name>
    <name type="synonym">Zooxanthella microadriatica</name>
    <dbReference type="NCBI Taxonomy" id="2951"/>
    <lineage>
        <taxon>Eukaryota</taxon>
        <taxon>Sar</taxon>
        <taxon>Alveolata</taxon>
        <taxon>Dinophyceae</taxon>
        <taxon>Suessiales</taxon>
        <taxon>Symbiodiniaceae</taxon>
        <taxon>Symbiodinium</taxon>
    </lineage>
</organism>
<feature type="compositionally biased region" description="Basic and acidic residues" evidence="2">
    <location>
        <begin position="276"/>
        <end position="288"/>
    </location>
</feature>
<keyword evidence="3" id="KW-1133">Transmembrane helix</keyword>
<comment type="caution">
    <text evidence="4">The sequence shown here is derived from an EMBL/GenBank/DDBJ whole genome shotgun (WGS) entry which is preliminary data.</text>
</comment>
<feature type="compositionally biased region" description="Polar residues" evidence="2">
    <location>
        <begin position="338"/>
        <end position="352"/>
    </location>
</feature>
<name>A0A1Q9EUK3_SYMMI</name>
<evidence type="ECO:0000313" key="4">
    <source>
        <dbReference type="EMBL" id="OLQ11116.1"/>
    </source>
</evidence>
<feature type="compositionally biased region" description="Polar residues" evidence="2">
    <location>
        <begin position="371"/>
        <end position="381"/>
    </location>
</feature>
<feature type="coiled-coil region" evidence="1">
    <location>
        <begin position="579"/>
        <end position="613"/>
    </location>
</feature>
<feature type="compositionally biased region" description="Low complexity" evidence="2">
    <location>
        <begin position="426"/>
        <end position="447"/>
    </location>
</feature>
<evidence type="ECO:0000313" key="5">
    <source>
        <dbReference type="Proteomes" id="UP000186817"/>
    </source>
</evidence>
<dbReference type="Proteomes" id="UP000186817">
    <property type="component" value="Unassembled WGS sequence"/>
</dbReference>
<feature type="compositionally biased region" description="Basic and acidic residues" evidence="2">
    <location>
        <begin position="244"/>
        <end position="267"/>
    </location>
</feature>
<feature type="compositionally biased region" description="Polar residues" evidence="2">
    <location>
        <begin position="403"/>
        <end position="425"/>
    </location>
</feature>
<feature type="compositionally biased region" description="Polar residues" evidence="2">
    <location>
        <begin position="155"/>
        <end position="177"/>
    </location>
</feature>
<dbReference type="AlphaFoldDB" id="A0A1Q9EUK3"/>
<reference evidence="4 5" key="1">
    <citation type="submission" date="2016-02" db="EMBL/GenBank/DDBJ databases">
        <title>Genome analysis of coral dinoflagellate symbionts highlights evolutionary adaptations to a symbiotic lifestyle.</title>
        <authorList>
            <person name="Aranda M."/>
            <person name="Li Y."/>
            <person name="Liew Y.J."/>
            <person name="Baumgarten S."/>
            <person name="Simakov O."/>
            <person name="Wilson M."/>
            <person name="Piel J."/>
            <person name="Ashoor H."/>
            <person name="Bougouffa S."/>
            <person name="Bajic V.B."/>
            <person name="Ryu T."/>
            <person name="Ravasi T."/>
            <person name="Bayer T."/>
            <person name="Micklem G."/>
            <person name="Kim H."/>
            <person name="Bhak J."/>
            <person name="Lajeunesse T.C."/>
            <person name="Voolstra C.R."/>
        </authorList>
    </citation>
    <scope>NUCLEOTIDE SEQUENCE [LARGE SCALE GENOMIC DNA]</scope>
    <source>
        <strain evidence="4 5">CCMP2467</strain>
    </source>
</reference>
<sequence length="975" mass="108664">MGNTTRQSVMEANQFTSRSILMLILAHIMGSTWLVAEDPDLFKDLFQQYPWYSWPEAKLEEGMNRLGTGSLSSNTLQRGMELAAQPLVNILGVKEEPTDEDEAEMQAEIQDIFHSLMAEGLNGGSIPVDGSDEEDAQPLMWKEPFQEGSPEHVEQTQAVEDTQQQRSKPTELQEQPTQPKPTELLQEVTEPKQQKPAELQAQPKQQTTELEEQPKQQKATELEQPKQQKPAKLEQPKQQTTELEQPKQQKPAELEQPKQQKPAELEQPKQQTTELEQPKQQKATELEQPKQPTRKRQQEDLMQPAAKRLRGKTTPCQPNEQNHPAADQPLPPVPGADQTVSPEPTHIPTNGLLTPEQPKKSTTAVPIETCEQPQEPDSTMGANLETPEQPKATDEAKTVAPVQLTQSNPSPGQTPATVSPGSQQVPQQATTKPPPEQKQQLQPVQRPSDSAVDKRLRRVMAANADGEFRISEKIRELWSDPAAGRGKVLKLFAECNWDKDVFAKRFSLKSSMSKEHEVHIPFEYLSKEEMADERNMQTNRATVDEEQQFEDGSMDHIGLNMDLNCTSAAARAAENPAAKEACEKEMQKMIQKIKNLHDELESASEQLGDLQTQGVVDGWDEIATDVDLCLLETKKKPQQCRAYPGIAIASDAVHGSLVPGMSQAAEVEEKPQKPVTGKRKPVTVSAAEKPGRDPQEDTVEAVQALAESVADGAPAKDVGRIARAFRSEMGTASDAVEQEVVRDMTQLFHVGDSTSIDSRLERAYSCFKLWCVTASKTTTLRKFSKENLHRQTMAKFPYTSGKGSDSIVLMQWLQWFVRLKLISPNVPEKQLLMAMQETIEGGLAFCGVMQSHNLLMPAVCAKFQLKSGLRLLRGYAYLAARSMNAQPPLRLFALRPKCHFYHHILLELKTQVDSGADTVLNVGACFNCESNEDMVGRISRISRRVSAKLATKRTIGRYLLGARLIFKRAGLEIRG</sequence>
<dbReference type="OrthoDB" id="424512at2759"/>
<keyword evidence="3" id="KW-0812">Transmembrane</keyword>
<feature type="region of interest" description="Disordered" evidence="2">
    <location>
        <begin position="664"/>
        <end position="696"/>
    </location>
</feature>
<evidence type="ECO:0000256" key="1">
    <source>
        <dbReference type="SAM" id="Coils"/>
    </source>
</evidence>
<protein>
    <submittedName>
        <fullName evidence="4">Uncharacterized protein</fullName>
    </submittedName>
</protein>
<accession>A0A1Q9EUK3</accession>
<keyword evidence="5" id="KW-1185">Reference proteome</keyword>
<dbReference type="EMBL" id="LSRX01000065">
    <property type="protein sequence ID" value="OLQ11116.1"/>
    <property type="molecule type" value="Genomic_DNA"/>
</dbReference>
<proteinExistence type="predicted"/>
<evidence type="ECO:0000256" key="2">
    <source>
        <dbReference type="SAM" id="MobiDB-lite"/>
    </source>
</evidence>
<feature type="region of interest" description="Disordered" evidence="2">
    <location>
        <begin position="147"/>
        <end position="453"/>
    </location>
</feature>